<comment type="caution">
    <text evidence="6">The sequence shown here is derived from an EMBL/GenBank/DDBJ whole genome shotgun (WGS) entry which is preliminary data.</text>
</comment>
<name>A0ABU1T9T9_9SPHI</name>
<dbReference type="EMBL" id="JAVDUU010000002">
    <property type="protein sequence ID" value="MDR6942162.1"/>
    <property type="molecule type" value="Genomic_DNA"/>
</dbReference>
<sequence>MSAKKTNIIYWIFTALFLIFMGLGAIPDLLSMPEAIAVFRHLGYPAYLSPFMGAAKLLGVVAILIPGFPRIKEWAYAGFAFDLTGALFSGIAIGETLQSLPILIGYILLAGSYIFHHKRLNIRQPGLSIA</sequence>
<accession>A0ABU1T9T9</accession>
<dbReference type="Proteomes" id="UP001247620">
    <property type="component" value="Unassembled WGS sequence"/>
</dbReference>
<proteinExistence type="predicted"/>
<evidence type="ECO:0000256" key="2">
    <source>
        <dbReference type="ARBA" id="ARBA00022692"/>
    </source>
</evidence>
<gene>
    <name evidence="6" type="ORF">J2W55_002004</name>
</gene>
<evidence type="ECO:0000256" key="5">
    <source>
        <dbReference type="SAM" id="Phobius"/>
    </source>
</evidence>
<feature type="transmembrane region" description="Helical" evidence="5">
    <location>
        <begin position="74"/>
        <end position="93"/>
    </location>
</feature>
<dbReference type="InterPro" id="IPR032808">
    <property type="entry name" value="DoxX"/>
</dbReference>
<keyword evidence="4 5" id="KW-0472">Membrane</keyword>
<evidence type="ECO:0000256" key="4">
    <source>
        <dbReference type="ARBA" id="ARBA00023136"/>
    </source>
</evidence>
<keyword evidence="2 5" id="KW-0812">Transmembrane</keyword>
<evidence type="ECO:0000256" key="3">
    <source>
        <dbReference type="ARBA" id="ARBA00022989"/>
    </source>
</evidence>
<feature type="transmembrane region" description="Helical" evidence="5">
    <location>
        <begin position="46"/>
        <end position="67"/>
    </location>
</feature>
<comment type="subcellular location">
    <subcellularLocation>
        <location evidence="1">Membrane</location>
        <topology evidence="1">Multi-pass membrane protein</topology>
    </subcellularLocation>
</comment>
<evidence type="ECO:0000256" key="1">
    <source>
        <dbReference type="ARBA" id="ARBA00004141"/>
    </source>
</evidence>
<protein>
    <submittedName>
        <fullName evidence="6">Membrane protein YphA (DoxX/SURF4 family)</fullName>
    </submittedName>
</protein>
<evidence type="ECO:0000313" key="6">
    <source>
        <dbReference type="EMBL" id="MDR6942162.1"/>
    </source>
</evidence>
<organism evidence="6 7">
    <name type="scientific">Mucilaginibacter pocheonensis</name>
    <dbReference type="NCBI Taxonomy" id="398050"/>
    <lineage>
        <taxon>Bacteria</taxon>
        <taxon>Pseudomonadati</taxon>
        <taxon>Bacteroidota</taxon>
        <taxon>Sphingobacteriia</taxon>
        <taxon>Sphingobacteriales</taxon>
        <taxon>Sphingobacteriaceae</taxon>
        <taxon>Mucilaginibacter</taxon>
    </lineage>
</organism>
<keyword evidence="7" id="KW-1185">Reference proteome</keyword>
<feature type="transmembrane region" description="Helical" evidence="5">
    <location>
        <begin position="99"/>
        <end position="115"/>
    </location>
</feature>
<evidence type="ECO:0000313" key="7">
    <source>
        <dbReference type="Proteomes" id="UP001247620"/>
    </source>
</evidence>
<dbReference type="RefSeq" id="WP_310094976.1">
    <property type="nucleotide sequence ID" value="NZ_JAVDUU010000002.1"/>
</dbReference>
<keyword evidence="3 5" id="KW-1133">Transmembrane helix</keyword>
<reference evidence="6 7" key="1">
    <citation type="submission" date="2023-07" db="EMBL/GenBank/DDBJ databases">
        <title>Sorghum-associated microbial communities from plants grown in Nebraska, USA.</title>
        <authorList>
            <person name="Schachtman D."/>
        </authorList>
    </citation>
    <scope>NUCLEOTIDE SEQUENCE [LARGE SCALE GENOMIC DNA]</scope>
    <source>
        <strain evidence="6 7">3262</strain>
    </source>
</reference>
<feature type="transmembrane region" description="Helical" evidence="5">
    <location>
        <begin position="7"/>
        <end position="26"/>
    </location>
</feature>
<dbReference type="Pfam" id="PF13564">
    <property type="entry name" value="DoxX_2"/>
    <property type="match status" value="1"/>
</dbReference>